<dbReference type="PANTHER" id="PTHR43214">
    <property type="entry name" value="TWO-COMPONENT RESPONSE REGULATOR"/>
    <property type="match status" value="1"/>
</dbReference>
<feature type="domain" description="HTH luxR-type" evidence="3">
    <location>
        <begin position="102"/>
        <end position="167"/>
    </location>
</feature>
<dbReference type="PROSITE" id="PS50043">
    <property type="entry name" value="HTH_LUXR_2"/>
    <property type="match status" value="1"/>
</dbReference>
<dbReference type="InterPro" id="IPR000792">
    <property type="entry name" value="Tscrpt_reg_LuxR_C"/>
</dbReference>
<dbReference type="Pfam" id="PF00196">
    <property type="entry name" value="GerE"/>
    <property type="match status" value="1"/>
</dbReference>
<dbReference type="InterPro" id="IPR039420">
    <property type="entry name" value="WalR-like"/>
</dbReference>
<evidence type="ECO:0000259" key="3">
    <source>
        <dbReference type="PROSITE" id="PS50043"/>
    </source>
</evidence>
<evidence type="ECO:0000256" key="2">
    <source>
        <dbReference type="SAM" id="Phobius"/>
    </source>
</evidence>
<dbReference type="InterPro" id="IPR016032">
    <property type="entry name" value="Sig_transdc_resp-reg_C-effctor"/>
</dbReference>
<dbReference type="Proteomes" id="UP001165306">
    <property type="component" value="Unassembled WGS sequence"/>
</dbReference>
<evidence type="ECO:0000313" key="4">
    <source>
        <dbReference type="EMBL" id="MCM8748434.1"/>
    </source>
</evidence>
<dbReference type="Gene3D" id="3.40.50.2300">
    <property type="match status" value="1"/>
</dbReference>
<keyword evidence="5" id="KW-1185">Reference proteome</keyword>
<keyword evidence="2" id="KW-0812">Transmembrane</keyword>
<dbReference type="SMART" id="SM00421">
    <property type="entry name" value="HTH_LUXR"/>
    <property type="match status" value="1"/>
</dbReference>
<evidence type="ECO:0000256" key="1">
    <source>
        <dbReference type="ARBA" id="ARBA00023125"/>
    </source>
</evidence>
<accession>A0AA41WDC8</accession>
<dbReference type="SUPFAM" id="SSF46894">
    <property type="entry name" value="C-terminal effector domain of the bipartite response regulators"/>
    <property type="match status" value="1"/>
</dbReference>
<keyword evidence="2" id="KW-0472">Membrane</keyword>
<evidence type="ECO:0000313" key="5">
    <source>
        <dbReference type="Proteomes" id="UP001165306"/>
    </source>
</evidence>
<keyword evidence="2" id="KW-1133">Transmembrane helix</keyword>
<protein>
    <submittedName>
        <fullName evidence="4">Response regulator transcription factor</fullName>
    </submittedName>
</protein>
<dbReference type="RefSeq" id="WP_284056212.1">
    <property type="nucleotide sequence ID" value="NZ_JAMSLR010000002.1"/>
</dbReference>
<organism evidence="4 5">
    <name type="scientific">Thermalbibacter longus</name>
    <dbReference type="NCBI Taxonomy" id="2951981"/>
    <lineage>
        <taxon>Bacteria</taxon>
        <taxon>Pseudomonadati</taxon>
        <taxon>Thermomicrobiota</taxon>
        <taxon>Thermomicrobia</taxon>
        <taxon>Thermomicrobiales</taxon>
        <taxon>Thermomicrobiaceae</taxon>
        <taxon>Thermalbibacter</taxon>
    </lineage>
</organism>
<name>A0AA41WDC8_9BACT</name>
<proteinExistence type="predicted"/>
<dbReference type="AlphaFoldDB" id="A0AA41WDC8"/>
<keyword evidence="1" id="KW-0238">DNA-binding</keyword>
<dbReference type="GO" id="GO:0003677">
    <property type="term" value="F:DNA binding"/>
    <property type="evidence" value="ECO:0007669"/>
    <property type="project" value="UniProtKB-KW"/>
</dbReference>
<dbReference type="CDD" id="cd06170">
    <property type="entry name" value="LuxR_C_like"/>
    <property type="match status" value="1"/>
</dbReference>
<sequence>MREICPDAILAAREVEGTSIIPLLRCLRPALPQTTFVLLADDYDPAELLALDDVGISGYLLWRDLRGRRLEIVLHAALVGGVVVISDPVAAAYVMAQRQRLQPEPVRELSERERAVLRHLGEGLTQREIARLLGVHVRTVEGVVARLKRELGATSGFTLAVRAMRRGLLR</sequence>
<dbReference type="GO" id="GO:0006355">
    <property type="term" value="P:regulation of DNA-templated transcription"/>
    <property type="evidence" value="ECO:0007669"/>
    <property type="project" value="InterPro"/>
</dbReference>
<feature type="transmembrane region" description="Helical" evidence="2">
    <location>
        <begin position="72"/>
        <end position="96"/>
    </location>
</feature>
<comment type="caution">
    <text evidence="4">The sequence shown here is derived from an EMBL/GenBank/DDBJ whole genome shotgun (WGS) entry which is preliminary data.</text>
</comment>
<reference evidence="4" key="1">
    <citation type="submission" date="2022-06" db="EMBL/GenBank/DDBJ databases">
        <title>CFH 74404 Thermomicrobiaceae sp.</title>
        <authorList>
            <person name="Ming H."/>
            <person name="Li W.-J."/>
            <person name="Zhao Z."/>
        </authorList>
    </citation>
    <scope>NUCLEOTIDE SEQUENCE</scope>
    <source>
        <strain evidence="4">CFH 74404</strain>
    </source>
</reference>
<dbReference type="EMBL" id="JAMSLR010000002">
    <property type="protein sequence ID" value="MCM8748434.1"/>
    <property type="molecule type" value="Genomic_DNA"/>
</dbReference>
<gene>
    <name evidence="4" type="ORF">NET02_04690</name>
</gene>
<dbReference type="PRINTS" id="PR00038">
    <property type="entry name" value="HTHLUXR"/>
</dbReference>